<evidence type="ECO:0000259" key="1">
    <source>
        <dbReference type="Pfam" id="PF14292"/>
    </source>
</evidence>
<reference evidence="2 5" key="1">
    <citation type="submission" date="2015-09" db="EMBL/GenBank/DDBJ databases">
        <authorList>
            <consortium name="Pathogen Informatics"/>
        </authorList>
    </citation>
    <scope>NUCLEOTIDE SEQUENCE [LARGE SCALE GENOMIC DNA]</scope>
    <source>
        <strain evidence="2 5">2789STDY5608872</strain>
    </source>
</reference>
<dbReference type="AlphaFoldDB" id="A0A173SB55"/>
<dbReference type="GO" id="GO:2001070">
    <property type="term" value="F:starch binding"/>
    <property type="evidence" value="ECO:0007669"/>
    <property type="project" value="InterPro"/>
</dbReference>
<dbReference type="Pfam" id="PF14292">
    <property type="entry name" value="SusE"/>
    <property type="match status" value="1"/>
</dbReference>
<dbReference type="Gene3D" id="2.60.40.3620">
    <property type="match status" value="2"/>
</dbReference>
<name>A0A173SB55_PARDI</name>
<dbReference type="GO" id="GO:0019867">
    <property type="term" value="C:outer membrane"/>
    <property type="evidence" value="ECO:0007669"/>
    <property type="project" value="InterPro"/>
</dbReference>
<dbReference type="Proteomes" id="UP001221009">
    <property type="component" value="Chromosome"/>
</dbReference>
<sequence length="369" mass="40486">MNKVNILSIVFAGICAFSACTDDKDPVINDLKDSEGNNISFILNAPNNSSYTLMPENASSIIDIFTCEQPDYGFAAGVTYTVQVCEGGTEFEKFESLPTTGSGEKVLIKTFELNDAMNNLGMVNPTVAYNVDFRLKAFINDSVPELYSNTVNMAITPYSGARTQVYFVGDIFDNGWNNNDPSMRIFADDDVNNMLFTYTGFVKAGSAFKIIQTPGDWGIQWGYDSDGALSNDGGSGNIEGFTQDGYYTITLDLAGNKYSIEPYTGATTEYKQISLIGDFNDWGGDLDLQQASYDKHIWIGEKIEIPSDGGLKLRADHDWAVSFGGSNSLWNDKQGQFAKFDGGDNVKVSAGTYFIKFNDLTKHIILLAE</sequence>
<evidence type="ECO:0000313" key="2">
    <source>
        <dbReference type="EMBL" id="CUM87480.1"/>
    </source>
</evidence>
<dbReference type="EMBL" id="CYXP01000001">
    <property type="protein sequence ID" value="CUM87480.1"/>
    <property type="molecule type" value="Genomic_DNA"/>
</dbReference>
<dbReference type="EMBL" id="CP120353">
    <property type="protein sequence ID" value="WET66046.1"/>
    <property type="molecule type" value="Genomic_DNA"/>
</dbReference>
<dbReference type="RefSeq" id="WP_036613672.1">
    <property type="nucleotide sequence ID" value="NZ_CAJSZN010000020.1"/>
</dbReference>
<dbReference type="InterPro" id="IPR025970">
    <property type="entry name" value="SusE"/>
</dbReference>
<accession>A0A173SB55</accession>
<proteinExistence type="predicted"/>
<feature type="domain" description="SusE outer membrane protein" evidence="1">
    <location>
        <begin position="22"/>
        <end position="136"/>
    </location>
</feature>
<gene>
    <name evidence="2" type="ORF">ERS852429_01006</name>
    <name evidence="3" type="ORF">HHO38_01670</name>
    <name evidence="4" type="ORF">P2T59_08665</name>
</gene>
<evidence type="ECO:0000313" key="6">
    <source>
        <dbReference type="Proteomes" id="UP000501982"/>
    </source>
</evidence>
<reference evidence="4" key="3">
    <citation type="submission" date="2023-03" db="EMBL/GenBank/DDBJ databases">
        <title>Parabacteroides distasonis, a bacteria resistant against UC.</title>
        <authorList>
            <person name="Dai W."/>
        </authorList>
    </citation>
    <scope>NUCLEOTIDE SEQUENCE</scope>
    <source>
        <strain evidence="4">F1-28</strain>
    </source>
</reference>
<dbReference type="Proteomes" id="UP000501982">
    <property type="component" value="Chromosome"/>
</dbReference>
<reference evidence="3 6" key="2">
    <citation type="submission" date="2020-04" db="EMBL/GenBank/DDBJ databases">
        <title>Complete Genomes and Methylome analysis of CBBP consortium that reverse antibiotic-induced susceptibility to vancomycin-resistant Enterococcus faecium infection.</title>
        <authorList>
            <person name="Fomenkov A."/>
            <person name="Zhang Z."/>
            <person name="Pamer E."/>
            <person name="Roberts R.J."/>
        </authorList>
    </citation>
    <scope>NUCLEOTIDE SEQUENCE [LARGE SCALE GENOMIC DNA]</scope>
    <source>
        <strain evidence="6">CBBP</strain>
        <strain evidence="3">CBBP-1</strain>
    </source>
</reference>
<evidence type="ECO:0000313" key="4">
    <source>
        <dbReference type="EMBL" id="WET66046.1"/>
    </source>
</evidence>
<evidence type="ECO:0000313" key="5">
    <source>
        <dbReference type="Proteomes" id="UP000095591"/>
    </source>
</evidence>
<dbReference type="PROSITE" id="PS51257">
    <property type="entry name" value="PROKAR_LIPOPROTEIN"/>
    <property type="match status" value="1"/>
</dbReference>
<dbReference type="Proteomes" id="UP000095591">
    <property type="component" value="Unassembled WGS sequence"/>
</dbReference>
<evidence type="ECO:0000313" key="3">
    <source>
        <dbReference type="EMBL" id="QJE27112.1"/>
    </source>
</evidence>
<protein>
    <submittedName>
        <fullName evidence="4">SusE domain-containing protein</fullName>
    </submittedName>
    <submittedName>
        <fullName evidence="3">SusF/SusE family outer membrane protein</fullName>
    </submittedName>
</protein>
<organism evidence="2 5">
    <name type="scientific">Parabacteroides distasonis</name>
    <dbReference type="NCBI Taxonomy" id="823"/>
    <lineage>
        <taxon>Bacteria</taxon>
        <taxon>Pseudomonadati</taxon>
        <taxon>Bacteroidota</taxon>
        <taxon>Bacteroidia</taxon>
        <taxon>Bacteroidales</taxon>
        <taxon>Tannerellaceae</taxon>
        <taxon>Parabacteroides</taxon>
    </lineage>
</organism>
<dbReference type="EMBL" id="CP051672">
    <property type="protein sequence ID" value="QJE27112.1"/>
    <property type="molecule type" value="Genomic_DNA"/>
</dbReference>